<dbReference type="InterPro" id="IPR047112">
    <property type="entry name" value="RecG/Mfd"/>
</dbReference>
<feature type="domain" description="Helicase ATP-binding" evidence="16">
    <location>
        <begin position="271"/>
        <end position="432"/>
    </location>
</feature>
<keyword evidence="7 15" id="KW-0067">ATP-binding</keyword>
<dbReference type="EC" id="5.6.2.4" evidence="13 15"/>
<evidence type="ECO:0000256" key="14">
    <source>
        <dbReference type="ARBA" id="ARBA00048988"/>
    </source>
</evidence>
<dbReference type="InterPro" id="IPR027417">
    <property type="entry name" value="P-loop_NTPase"/>
</dbReference>
<dbReference type="Pfam" id="PF00271">
    <property type="entry name" value="Helicase_C"/>
    <property type="match status" value="1"/>
</dbReference>
<dbReference type="CDD" id="cd18811">
    <property type="entry name" value="SF2_C_RecG"/>
    <property type="match status" value="1"/>
</dbReference>
<dbReference type="SUPFAM" id="SSF50249">
    <property type="entry name" value="Nucleic acid-binding proteins"/>
    <property type="match status" value="1"/>
</dbReference>
<dbReference type="Pfam" id="PF17191">
    <property type="entry name" value="RecG_wedge"/>
    <property type="match status" value="1"/>
</dbReference>
<dbReference type="SMART" id="SM00487">
    <property type="entry name" value="DEXDc"/>
    <property type="match status" value="1"/>
</dbReference>
<evidence type="ECO:0000256" key="11">
    <source>
        <dbReference type="ARBA" id="ARBA00023235"/>
    </source>
</evidence>
<organism evidence="18 19">
    <name type="scientific">Halalkalibacter alkaliphilus</name>
    <dbReference type="NCBI Taxonomy" id="2917993"/>
    <lineage>
        <taxon>Bacteria</taxon>
        <taxon>Bacillati</taxon>
        <taxon>Bacillota</taxon>
        <taxon>Bacilli</taxon>
        <taxon>Bacillales</taxon>
        <taxon>Bacillaceae</taxon>
        <taxon>Halalkalibacter</taxon>
    </lineage>
</organism>
<keyword evidence="9 15" id="KW-0233">DNA recombination</keyword>
<sequence length="682" mass="77755">MNEAMNRPVLDVNGIGEETAKQLQGLRIFTVGDLLEHFPFRYEDYQLKDLHDVKHEERVTVSGIVQSEPSVRYFGKKKNRLSFRFLVNRILITVTFFNRAFLKSQIAVGSELTITGKWDQHRMTITGSEMYKGREEREQTISPIYSVSGKLTIKAMRKFIYQAMNQFGGEIYDILPSDLLQQYRLPTKKEALSMLHFPPNAESMKHARRRMVYEEFLLFQLKMQAFRKENRDRTNGRALLVPKGEIEEFIKQLPFPLTGAQKRVVNEIIGDIQSNYRMNRLLQGDVGSGKTVVAAVCMYAVIRAGYQAALMVPTEILAEQHVQSLKALLEPFEIQVELLSGSVKGKKRAERLAMLESGELSLVVGTHALIQDDVKFNNLGLVITDEQHRFGVEQRRVLRDKGENPDVLFMTATPIPRTLAISVFGDMDVSIIDEMPAGRKQIETYWAKPDMLERVLDFIEKELKAGRQAYVICPLIEESEKLDVQNAIDVHMILEQHFKGKWKVGLMHGRLHPTEKDAVMESFSKNETQILVSTTVVEVGVNVPNATVMVIYDAERFGLAQLHQLRGRVGRGEAQSYCILLADPKSEVGKERMKIMTETNDGFVLSERDLELRGPGDFFGSKQSGLPDFKVADVVHDYRALEVARQDAVKLIHSNEFWVNKCYEGLRHYIEEQGVLNGQKID</sequence>
<protein>
    <recommendedName>
        <fullName evidence="2 15">ATP-dependent DNA helicase RecG</fullName>
        <ecNumber evidence="13 15">5.6.2.4</ecNumber>
    </recommendedName>
</protein>
<keyword evidence="10 15" id="KW-0234">DNA repair</keyword>
<dbReference type="AlphaFoldDB" id="A0A9X2CNA1"/>
<dbReference type="Gene3D" id="3.40.50.300">
    <property type="entry name" value="P-loop containing nucleotide triphosphate hydrolases"/>
    <property type="match status" value="2"/>
</dbReference>
<reference evidence="18" key="1">
    <citation type="submission" date="2022-02" db="EMBL/GenBank/DDBJ databases">
        <title>Halalkalibacter sp. nov. isolated from Lonar Lake, India.</title>
        <authorList>
            <person name="Joshi A."/>
            <person name="Thite S."/>
            <person name="Lodha T."/>
        </authorList>
    </citation>
    <scope>NUCLEOTIDE SEQUENCE</scope>
    <source>
        <strain evidence="18">MEB205</strain>
    </source>
</reference>
<evidence type="ECO:0000259" key="16">
    <source>
        <dbReference type="PROSITE" id="PS51192"/>
    </source>
</evidence>
<keyword evidence="19" id="KW-1185">Reference proteome</keyword>
<comment type="catalytic activity">
    <reaction evidence="14 15">
        <text>ATP + H2O = ADP + phosphate + H(+)</text>
        <dbReference type="Rhea" id="RHEA:13065"/>
        <dbReference type="ChEBI" id="CHEBI:15377"/>
        <dbReference type="ChEBI" id="CHEBI:15378"/>
        <dbReference type="ChEBI" id="CHEBI:30616"/>
        <dbReference type="ChEBI" id="CHEBI:43474"/>
        <dbReference type="ChEBI" id="CHEBI:456216"/>
        <dbReference type="EC" id="5.6.2.4"/>
    </reaction>
</comment>
<evidence type="ECO:0000256" key="8">
    <source>
        <dbReference type="ARBA" id="ARBA00023125"/>
    </source>
</evidence>
<keyword evidence="5 15" id="KW-0378">Hydrolase</keyword>
<dbReference type="GO" id="GO:0006281">
    <property type="term" value="P:DNA repair"/>
    <property type="evidence" value="ECO:0007669"/>
    <property type="project" value="UniProtKB-UniRule"/>
</dbReference>
<keyword evidence="4 15" id="KW-0227">DNA damage</keyword>
<proteinExistence type="inferred from homology"/>
<name>A0A9X2CNA1_9BACI</name>
<dbReference type="Pfam" id="PF19833">
    <property type="entry name" value="RecG_dom3_C"/>
    <property type="match status" value="1"/>
</dbReference>
<evidence type="ECO:0000256" key="3">
    <source>
        <dbReference type="ARBA" id="ARBA00022741"/>
    </source>
</evidence>
<evidence type="ECO:0000256" key="2">
    <source>
        <dbReference type="ARBA" id="ARBA00017846"/>
    </source>
</evidence>
<dbReference type="Gene3D" id="2.40.50.140">
    <property type="entry name" value="Nucleic acid-binding proteins"/>
    <property type="match status" value="1"/>
</dbReference>
<evidence type="ECO:0000256" key="13">
    <source>
        <dbReference type="ARBA" id="ARBA00034808"/>
    </source>
</evidence>
<evidence type="ECO:0000259" key="17">
    <source>
        <dbReference type="PROSITE" id="PS51194"/>
    </source>
</evidence>
<keyword evidence="3 15" id="KW-0547">Nucleotide-binding</keyword>
<dbReference type="InterPro" id="IPR014001">
    <property type="entry name" value="Helicase_ATP-bd"/>
</dbReference>
<evidence type="ECO:0000256" key="10">
    <source>
        <dbReference type="ARBA" id="ARBA00023204"/>
    </source>
</evidence>
<dbReference type="Proteomes" id="UP001139150">
    <property type="component" value="Unassembled WGS sequence"/>
</dbReference>
<evidence type="ECO:0000256" key="12">
    <source>
        <dbReference type="ARBA" id="ARBA00034617"/>
    </source>
</evidence>
<comment type="catalytic activity">
    <reaction evidence="12 15">
        <text>Couples ATP hydrolysis with the unwinding of duplex DNA by translocating in the 3'-5' direction.</text>
        <dbReference type="EC" id="5.6.2.4"/>
    </reaction>
</comment>
<dbReference type="InterPro" id="IPR012340">
    <property type="entry name" value="NA-bd_OB-fold"/>
</dbReference>
<keyword evidence="8" id="KW-0238">DNA-binding</keyword>
<comment type="similarity">
    <text evidence="1 15">Belongs to the helicase family. RecG subfamily.</text>
</comment>
<evidence type="ECO:0000256" key="4">
    <source>
        <dbReference type="ARBA" id="ARBA00022763"/>
    </source>
</evidence>
<dbReference type="PANTHER" id="PTHR47964">
    <property type="entry name" value="ATP-DEPENDENT DNA HELICASE HOMOLOG RECG, CHLOROPLASTIC"/>
    <property type="match status" value="1"/>
</dbReference>
<dbReference type="PROSITE" id="PS51194">
    <property type="entry name" value="HELICASE_CTER"/>
    <property type="match status" value="1"/>
</dbReference>
<evidence type="ECO:0000313" key="18">
    <source>
        <dbReference type="EMBL" id="MCL7746428.1"/>
    </source>
</evidence>
<evidence type="ECO:0000256" key="1">
    <source>
        <dbReference type="ARBA" id="ARBA00007504"/>
    </source>
</evidence>
<dbReference type="GO" id="GO:0043138">
    <property type="term" value="F:3'-5' DNA helicase activity"/>
    <property type="evidence" value="ECO:0007669"/>
    <property type="project" value="UniProtKB-EC"/>
</dbReference>
<dbReference type="SMART" id="SM00490">
    <property type="entry name" value="HELICc"/>
    <property type="match status" value="1"/>
</dbReference>
<dbReference type="NCBIfam" id="TIGR00643">
    <property type="entry name" value="recG"/>
    <property type="match status" value="1"/>
</dbReference>
<gene>
    <name evidence="18" type="primary">recG</name>
    <name evidence="18" type="ORF">MF646_04760</name>
</gene>
<dbReference type="GO" id="GO:0016787">
    <property type="term" value="F:hydrolase activity"/>
    <property type="evidence" value="ECO:0007669"/>
    <property type="project" value="UniProtKB-KW"/>
</dbReference>
<dbReference type="CDD" id="cd17992">
    <property type="entry name" value="DEXHc_RecG"/>
    <property type="match status" value="1"/>
</dbReference>
<dbReference type="InterPro" id="IPR004609">
    <property type="entry name" value="ATP-dep_DNA_helicase_RecG"/>
</dbReference>
<keyword evidence="6 15" id="KW-0347">Helicase</keyword>
<dbReference type="EMBL" id="JAKRYL010000004">
    <property type="protein sequence ID" value="MCL7746428.1"/>
    <property type="molecule type" value="Genomic_DNA"/>
</dbReference>
<accession>A0A9X2CNA1</accession>
<evidence type="ECO:0000256" key="5">
    <source>
        <dbReference type="ARBA" id="ARBA00022801"/>
    </source>
</evidence>
<dbReference type="InterPro" id="IPR011545">
    <property type="entry name" value="DEAD/DEAH_box_helicase_dom"/>
</dbReference>
<dbReference type="GO" id="GO:0006310">
    <property type="term" value="P:DNA recombination"/>
    <property type="evidence" value="ECO:0007669"/>
    <property type="project" value="UniProtKB-UniRule"/>
</dbReference>
<dbReference type="InterPro" id="IPR033454">
    <property type="entry name" value="RecG_wedge"/>
</dbReference>
<dbReference type="NCBIfam" id="NF008165">
    <property type="entry name" value="PRK10917.1-3"/>
    <property type="match status" value="1"/>
</dbReference>
<dbReference type="GO" id="GO:0003677">
    <property type="term" value="F:DNA binding"/>
    <property type="evidence" value="ECO:0007669"/>
    <property type="project" value="UniProtKB-KW"/>
</dbReference>
<keyword evidence="11" id="KW-0413">Isomerase</keyword>
<dbReference type="InterPro" id="IPR045562">
    <property type="entry name" value="RecG_dom3_C"/>
</dbReference>
<dbReference type="Pfam" id="PF00270">
    <property type="entry name" value="DEAD"/>
    <property type="match status" value="1"/>
</dbReference>
<dbReference type="CDD" id="cd04488">
    <property type="entry name" value="RecG_wedge_OBF"/>
    <property type="match status" value="1"/>
</dbReference>
<evidence type="ECO:0000313" key="19">
    <source>
        <dbReference type="Proteomes" id="UP001139150"/>
    </source>
</evidence>
<feature type="domain" description="Helicase C-terminal" evidence="17">
    <location>
        <begin position="451"/>
        <end position="611"/>
    </location>
</feature>
<dbReference type="PROSITE" id="PS51192">
    <property type="entry name" value="HELICASE_ATP_BIND_1"/>
    <property type="match status" value="1"/>
</dbReference>
<dbReference type="SUPFAM" id="SSF52540">
    <property type="entry name" value="P-loop containing nucleoside triphosphate hydrolases"/>
    <property type="match status" value="2"/>
</dbReference>
<evidence type="ECO:0000256" key="15">
    <source>
        <dbReference type="RuleBase" id="RU363016"/>
    </source>
</evidence>
<evidence type="ECO:0000256" key="7">
    <source>
        <dbReference type="ARBA" id="ARBA00022840"/>
    </source>
</evidence>
<evidence type="ECO:0000256" key="9">
    <source>
        <dbReference type="ARBA" id="ARBA00023172"/>
    </source>
</evidence>
<dbReference type="PANTHER" id="PTHR47964:SF1">
    <property type="entry name" value="ATP-DEPENDENT DNA HELICASE HOMOLOG RECG, CHLOROPLASTIC"/>
    <property type="match status" value="1"/>
</dbReference>
<dbReference type="NCBIfam" id="NF008168">
    <property type="entry name" value="PRK10917.2-2"/>
    <property type="match status" value="1"/>
</dbReference>
<dbReference type="InterPro" id="IPR001650">
    <property type="entry name" value="Helicase_C-like"/>
</dbReference>
<comment type="function">
    <text evidence="15">Plays a critical role in recombination and DNA repair. Helps process Holliday junction intermediates to mature products by catalyzing branch migration. Has replication fork regression activity, unwinds stalled or blocked replication forks to make a HJ that can be resolved. Has a DNA unwinding activity characteristic of a DNA helicase with 3'-5' polarity.</text>
</comment>
<dbReference type="RefSeq" id="WP_250095355.1">
    <property type="nucleotide sequence ID" value="NZ_JAKRYL010000004.1"/>
</dbReference>
<dbReference type="GO" id="GO:0005524">
    <property type="term" value="F:ATP binding"/>
    <property type="evidence" value="ECO:0007669"/>
    <property type="project" value="UniProtKB-KW"/>
</dbReference>
<evidence type="ECO:0000256" key="6">
    <source>
        <dbReference type="ARBA" id="ARBA00022806"/>
    </source>
</evidence>
<comment type="caution">
    <text evidence="18">The sequence shown here is derived from an EMBL/GenBank/DDBJ whole genome shotgun (WGS) entry which is preliminary data.</text>
</comment>